<feature type="domain" description="C2H2-type" evidence="1">
    <location>
        <begin position="148"/>
        <end position="171"/>
    </location>
</feature>
<feature type="domain" description="C2H2-type" evidence="1">
    <location>
        <begin position="111"/>
        <end position="132"/>
    </location>
</feature>
<gene>
    <name evidence="2" type="primary">ZNF511</name>
</gene>
<organism evidence="2 3">
    <name type="scientific">Leptobrachium leishanense</name>
    <name type="common">Leishan spiny toad</name>
    <dbReference type="NCBI Taxonomy" id="445787"/>
    <lineage>
        <taxon>Eukaryota</taxon>
        <taxon>Metazoa</taxon>
        <taxon>Chordata</taxon>
        <taxon>Craniata</taxon>
        <taxon>Vertebrata</taxon>
        <taxon>Euteleostomi</taxon>
        <taxon>Amphibia</taxon>
        <taxon>Batrachia</taxon>
        <taxon>Anura</taxon>
        <taxon>Pelobatoidea</taxon>
        <taxon>Megophryidae</taxon>
        <taxon>Leptobrachium</taxon>
    </lineage>
</organism>
<dbReference type="Proteomes" id="UP000694569">
    <property type="component" value="Unplaced"/>
</dbReference>
<dbReference type="PANTHER" id="PTHR21354">
    <property type="entry name" value="ZINC FINGER PROTEIN 511"/>
    <property type="match status" value="1"/>
</dbReference>
<feature type="domain" description="C2H2-type" evidence="1">
    <location>
        <begin position="84"/>
        <end position="107"/>
    </location>
</feature>
<dbReference type="InterPro" id="IPR013087">
    <property type="entry name" value="Znf_C2H2_type"/>
</dbReference>
<protein>
    <submittedName>
        <fullName evidence="2">Zinc finger protein 511</fullName>
    </submittedName>
</protein>
<dbReference type="SMART" id="SM00355">
    <property type="entry name" value="ZnF_C2H2"/>
    <property type="match status" value="3"/>
</dbReference>
<evidence type="ECO:0000313" key="2">
    <source>
        <dbReference type="Ensembl" id="ENSLLEP00000034486.1"/>
    </source>
</evidence>
<dbReference type="PROSITE" id="PS00028">
    <property type="entry name" value="ZINC_FINGER_C2H2_1"/>
    <property type="match status" value="3"/>
</dbReference>
<dbReference type="OrthoDB" id="18440at2759"/>
<accession>A0A8C5QBI0</accession>
<evidence type="ECO:0000259" key="1">
    <source>
        <dbReference type="PROSITE" id="PS00028"/>
    </source>
</evidence>
<reference evidence="2" key="2">
    <citation type="submission" date="2025-09" db="UniProtKB">
        <authorList>
            <consortium name="Ensembl"/>
        </authorList>
    </citation>
    <scope>IDENTIFICATION</scope>
</reference>
<name>A0A8C5QBI0_9ANUR</name>
<sequence length="261" mass="30097">MLPPELISALSGPAGVLNLAELPLIQPVDRRHDTERTFNPVRVRFPREHEFFEDGDVHRQLYLKGILQSIREVEERTKVSEFRCQTTGCAQFFDTLESYEHHYNTLHRNVCSICKRSFPSARLLDIHILEWHDTFFQLMAEKENMYQCLVEGCLKKFKTSQERKDHLIKIHLYPSDFRFDKPKKNKGKAKQVSGQLSMELGEESAVESMEICLSSVNESSRNVNAANSPGPSSLYSKCRVPRTICFGHGSVRGFKHPRKTK</sequence>
<keyword evidence="3" id="KW-1185">Reference proteome</keyword>
<dbReference type="GeneTree" id="ENSGT00390000011381"/>
<dbReference type="InterPro" id="IPR039258">
    <property type="entry name" value="ZNF511"/>
</dbReference>
<reference evidence="2" key="1">
    <citation type="submission" date="2025-08" db="UniProtKB">
        <authorList>
            <consortium name="Ensembl"/>
        </authorList>
    </citation>
    <scope>IDENTIFICATION</scope>
</reference>
<dbReference type="Gene3D" id="3.30.160.60">
    <property type="entry name" value="Classic Zinc Finger"/>
    <property type="match status" value="1"/>
</dbReference>
<dbReference type="Ensembl" id="ENSLLET00000035799.1">
    <property type="protein sequence ID" value="ENSLLEP00000034486.1"/>
    <property type="gene ID" value="ENSLLEG00000021801.1"/>
</dbReference>
<proteinExistence type="predicted"/>
<evidence type="ECO:0000313" key="3">
    <source>
        <dbReference type="Proteomes" id="UP000694569"/>
    </source>
</evidence>
<dbReference type="AlphaFoldDB" id="A0A8C5QBI0"/>
<dbReference type="PANTHER" id="PTHR21354:SF0">
    <property type="entry name" value="ZINC FINGER PROTEIN 511"/>
    <property type="match status" value="1"/>
</dbReference>